<dbReference type="InterPro" id="IPR040684">
    <property type="entry name" value="HMUDK_hel"/>
</dbReference>
<evidence type="ECO:0000313" key="4">
    <source>
        <dbReference type="Proteomes" id="UP000789595"/>
    </source>
</evidence>
<feature type="region of interest" description="Disordered" evidence="1">
    <location>
        <begin position="43"/>
        <end position="104"/>
    </location>
</feature>
<organism evidence="3 4">
    <name type="scientific">Pelagomonas calceolata</name>
    <dbReference type="NCBI Taxonomy" id="35677"/>
    <lineage>
        <taxon>Eukaryota</taxon>
        <taxon>Sar</taxon>
        <taxon>Stramenopiles</taxon>
        <taxon>Ochrophyta</taxon>
        <taxon>Pelagophyceae</taxon>
        <taxon>Pelagomonadales</taxon>
        <taxon>Pelagomonadaceae</taxon>
        <taxon>Pelagomonas</taxon>
    </lineage>
</organism>
<dbReference type="AlphaFoldDB" id="A0A8J2SNN7"/>
<dbReference type="Pfam" id="PF18723">
    <property type="entry name" value="HMUDK_hel"/>
    <property type="match status" value="1"/>
</dbReference>
<evidence type="ECO:0000313" key="3">
    <source>
        <dbReference type="EMBL" id="CAH0369784.1"/>
    </source>
</evidence>
<proteinExistence type="predicted"/>
<dbReference type="Proteomes" id="UP000789595">
    <property type="component" value="Unassembled WGS sequence"/>
</dbReference>
<feature type="domain" description="5-hmdU DNA kinase helical" evidence="2">
    <location>
        <begin position="270"/>
        <end position="435"/>
    </location>
</feature>
<sequence length="507" mass="56743">MSSRSRRVAAKVWKNGDVAWVQYKAGPARGTLDKRLGETTWNVSFDDGEETQIPERLLLREQPMEDESSSDDDSYDDDAPAGTPVRKKQKRSGGSGPTSAECGAPRDKRVAKLYYEFLWFRATQRRRMYPRERVVGSGVELPPAELPTEGQGGWGFGKKLMEVAKWGNVGRYLDSGDRVTGDFVRAKIEHLGLTLESPEGIAAALSMCVAEMDGWRVDFLRRWTEQTPGDWFRMSKGQMKGLNLPANREEVKNFIRFAKPIMRNEPGPFFSASYQVQGRRLVDSYYDQRLKQIDSVVAELAASETWKEACAAVQLLSGAGQFVGGQGLLTFAYGVCKSDFTKFAPRLDVSSMEEFCSFGPGPKNMVLALWKAKRLDDEEVVARIAWLAKNADAEFAKLGLAFPYQVKDGRRRPLTAVDMEHSLCYFSRYLSAHDKLRAAGAATVYRMLSGPVTSKSCPRPSIKWLSTLTANTAADRCRSWIGGGEEDDESDSDEEPQPQPQDWEKTR</sequence>
<evidence type="ECO:0000256" key="1">
    <source>
        <dbReference type="SAM" id="MobiDB-lite"/>
    </source>
</evidence>
<gene>
    <name evidence="3" type="ORF">PECAL_2P29220</name>
</gene>
<name>A0A8J2SNN7_9STRA</name>
<feature type="compositionally biased region" description="Acidic residues" evidence="1">
    <location>
        <begin position="64"/>
        <end position="79"/>
    </location>
</feature>
<dbReference type="EMBL" id="CAKKNE010000002">
    <property type="protein sequence ID" value="CAH0369784.1"/>
    <property type="molecule type" value="Genomic_DNA"/>
</dbReference>
<protein>
    <recommendedName>
        <fullName evidence="2">5-hmdU DNA kinase helical domain-containing protein</fullName>
    </recommendedName>
</protein>
<feature type="compositionally biased region" description="Acidic residues" evidence="1">
    <location>
        <begin position="484"/>
        <end position="496"/>
    </location>
</feature>
<accession>A0A8J2SNN7</accession>
<dbReference type="OrthoDB" id="433924at2759"/>
<keyword evidence="4" id="KW-1185">Reference proteome</keyword>
<feature type="region of interest" description="Disordered" evidence="1">
    <location>
        <begin position="479"/>
        <end position="507"/>
    </location>
</feature>
<evidence type="ECO:0000259" key="2">
    <source>
        <dbReference type="Pfam" id="PF18723"/>
    </source>
</evidence>
<reference evidence="3" key="1">
    <citation type="submission" date="2021-11" db="EMBL/GenBank/DDBJ databases">
        <authorList>
            <consortium name="Genoscope - CEA"/>
            <person name="William W."/>
        </authorList>
    </citation>
    <scope>NUCLEOTIDE SEQUENCE</scope>
</reference>
<comment type="caution">
    <text evidence="3">The sequence shown here is derived from an EMBL/GenBank/DDBJ whole genome shotgun (WGS) entry which is preliminary data.</text>
</comment>